<evidence type="ECO:0000256" key="2">
    <source>
        <dbReference type="ARBA" id="ARBA00022475"/>
    </source>
</evidence>
<dbReference type="GO" id="GO:0140359">
    <property type="term" value="F:ABC-type transporter activity"/>
    <property type="evidence" value="ECO:0007669"/>
    <property type="project" value="InterPro"/>
</dbReference>
<dbReference type="Gene3D" id="3.40.1710.10">
    <property type="entry name" value="abc type-2 transporter like domain"/>
    <property type="match status" value="1"/>
</dbReference>
<dbReference type="RefSeq" id="WP_094693653.1">
    <property type="nucleotide sequence ID" value="NZ_CALENZ010000003.1"/>
</dbReference>
<evidence type="ECO:0000313" key="9">
    <source>
        <dbReference type="EMBL" id="OZG67151.1"/>
    </source>
</evidence>
<evidence type="ECO:0000256" key="3">
    <source>
        <dbReference type="ARBA" id="ARBA00022692"/>
    </source>
</evidence>
<keyword evidence="5 7" id="KW-0472">Membrane</keyword>
<feature type="transmembrane region" description="Helical" evidence="7">
    <location>
        <begin position="284"/>
        <end position="306"/>
    </location>
</feature>
<dbReference type="GeneID" id="98295894"/>
<dbReference type="InterPro" id="IPR051449">
    <property type="entry name" value="ABC-2_transporter_component"/>
</dbReference>
<organism evidence="9 10">
    <name type="scientific">Bifidobacterium aquikefiri</name>
    <dbReference type="NCBI Taxonomy" id="1653207"/>
    <lineage>
        <taxon>Bacteria</taxon>
        <taxon>Bacillati</taxon>
        <taxon>Actinomycetota</taxon>
        <taxon>Actinomycetes</taxon>
        <taxon>Bifidobacteriales</taxon>
        <taxon>Bifidobacteriaceae</taxon>
        <taxon>Bifidobacterium</taxon>
    </lineage>
</organism>
<dbReference type="GO" id="GO:0005886">
    <property type="term" value="C:plasma membrane"/>
    <property type="evidence" value="ECO:0007669"/>
    <property type="project" value="UniProtKB-SubCell"/>
</dbReference>
<dbReference type="EMBL" id="MWXA01000005">
    <property type="protein sequence ID" value="OZG67151.1"/>
    <property type="molecule type" value="Genomic_DNA"/>
</dbReference>
<keyword evidence="3 7" id="KW-0812">Transmembrane</keyword>
<evidence type="ECO:0000256" key="6">
    <source>
        <dbReference type="SAM" id="MobiDB-lite"/>
    </source>
</evidence>
<evidence type="ECO:0000256" key="7">
    <source>
        <dbReference type="SAM" id="Phobius"/>
    </source>
</evidence>
<comment type="subcellular location">
    <subcellularLocation>
        <location evidence="1">Cell membrane</location>
        <topology evidence="1">Multi-pass membrane protein</topology>
    </subcellularLocation>
</comment>
<keyword evidence="2" id="KW-1003">Cell membrane</keyword>
<dbReference type="Proteomes" id="UP000216451">
    <property type="component" value="Unassembled WGS sequence"/>
</dbReference>
<comment type="caution">
    <text evidence="9">The sequence shown here is derived from an EMBL/GenBank/DDBJ whole genome shotgun (WGS) entry which is preliminary data.</text>
</comment>
<keyword evidence="4 7" id="KW-1133">Transmembrane helix</keyword>
<feature type="transmembrane region" description="Helical" evidence="7">
    <location>
        <begin position="350"/>
        <end position="371"/>
    </location>
</feature>
<dbReference type="OrthoDB" id="3190494at2"/>
<dbReference type="InterPro" id="IPR013525">
    <property type="entry name" value="ABC2_TM"/>
</dbReference>
<sequence>MQTFKTALRILWAHKLYMLIYLISFGALMLSLGISSIIAAGNDTNALSSQTSGISSSSAHHADSKLPEANIAIINRDSGNLAQGLRDYLGSSATMVKLQDTPQRLQDAIARNDVDLIVIIPHGYAERFEKAAISSSTEPSSNGSADNASSQSSNATMPLADTTVSYLSSEGSLAKIDVNGYFSELRTVLASGVQPDLPSAVRYVVQQSKGSNLSPTVQVLKDAADTGKSIANSFGLTIKLSIYPIFMAMTVCISLLIGVFNAPETRRRLSASSVRSYALSAQQLLGGVSFGLVCWALYYSIVLLAIMPFNHAFSAISMPAIAMVALSQLACTLVSMAFGFMIGQFRTSTVVSNAVATSFGLILMFTSGAAFDPSVMPQAMVTLGKLLPGWWFTASINNALGMTTFQTPSPSAFGWLQSIGLVALFGCVFVCIGLAGGRYRSTHTEFGMANRITELTEQ</sequence>
<gene>
    <name evidence="9" type="ORF">BAQU_1223</name>
</gene>
<feature type="transmembrane region" description="Helical" evidence="7">
    <location>
        <begin position="242"/>
        <end position="263"/>
    </location>
</feature>
<reference evidence="9 10" key="1">
    <citation type="journal article" date="2017" name="BMC Genomics">
        <title>Comparative genomic and phylogenomic analyses of the Bifidobacteriaceae family.</title>
        <authorList>
            <person name="Lugli G.A."/>
            <person name="Milani C."/>
            <person name="Turroni F."/>
            <person name="Duranti S."/>
            <person name="Mancabelli L."/>
            <person name="Mangifesta M."/>
            <person name="Ferrario C."/>
            <person name="Modesto M."/>
            <person name="Mattarelli P."/>
            <person name="Jiri K."/>
            <person name="van Sinderen D."/>
            <person name="Ventura M."/>
        </authorList>
    </citation>
    <scope>NUCLEOTIDE SEQUENCE [LARGE SCALE GENOMIC DNA]</scope>
    <source>
        <strain evidence="9 10">LMG 28769</strain>
    </source>
</reference>
<dbReference type="PANTHER" id="PTHR30294:SF29">
    <property type="entry name" value="MULTIDRUG ABC TRANSPORTER PERMEASE YBHS-RELATED"/>
    <property type="match status" value="1"/>
</dbReference>
<feature type="transmembrane region" description="Helical" evidence="7">
    <location>
        <begin position="412"/>
        <end position="435"/>
    </location>
</feature>
<feature type="compositionally biased region" description="Low complexity" evidence="6">
    <location>
        <begin position="140"/>
        <end position="155"/>
    </location>
</feature>
<evidence type="ECO:0000256" key="1">
    <source>
        <dbReference type="ARBA" id="ARBA00004651"/>
    </source>
</evidence>
<feature type="region of interest" description="Disordered" evidence="6">
    <location>
        <begin position="131"/>
        <end position="155"/>
    </location>
</feature>
<accession>A0A261G6T8</accession>
<evidence type="ECO:0000313" key="10">
    <source>
        <dbReference type="Proteomes" id="UP000216451"/>
    </source>
</evidence>
<dbReference type="AlphaFoldDB" id="A0A261G6T8"/>
<keyword evidence="10" id="KW-1185">Reference proteome</keyword>
<evidence type="ECO:0000256" key="5">
    <source>
        <dbReference type="ARBA" id="ARBA00023136"/>
    </source>
</evidence>
<protein>
    <submittedName>
        <fullName evidence="9">ABC transporter</fullName>
    </submittedName>
</protein>
<evidence type="ECO:0000256" key="4">
    <source>
        <dbReference type="ARBA" id="ARBA00022989"/>
    </source>
</evidence>
<name>A0A261G6T8_9BIFI</name>
<evidence type="ECO:0000259" key="8">
    <source>
        <dbReference type="Pfam" id="PF12698"/>
    </source>
</evidence>
<proteinExistence type="predicted"/>
<dbReference type="Pfam" id="PF12698">
    <property type="entry name" value="ABC2_membrane_3"/>
    <property type="match status" value="1"/>
</dbReference>
<feature type="domain" description="ABC-2 type transporter transmembrane" evidence="8">
    <location>
        <begin position="53"/>
        <end position="434"/>
    </location>
</feature>
<feature type="transmembrane region" description="Helical" evidence="7">
    <location>
        <begin position="16"/>
        <end position="40"/>
    </location>
</feature>
<dbReference type="PANTHER" id="PTHR30294">
    <property type="entry name" value="MEMBRANE COMPONENT OF ABC TRANSPORTER YHHJ-RELATED"/>
    <property type="match status" value="1"/>
</dbReference>
<feature type="transmembrane region" description="Helical" evidence="7">
    <location>
        <begin position="312"/>
        <end position="338"/>
    </location>
</feature>